<protein>
    <submittedName>
        <fullName evidence="1">Uncharacterized protein</fullName>
    </submittedName>
</protein>
<organism evidence="1 2">
    <name type="scientific">Hyalomma asiaticum</name>
    <name type="common">Tick</name>
    <dbReference type="NCBI Taxonomy" id="266040"/>
    <lineage>
        <taxon>Eukaryota</taxon>
        <taxon>Metazoa</taxon>
        <taxon>Ecdysozoa</taxon>
        <taxon>Arthropoda</taxon>
        <taxon>Chelicerata</taxon>
        <taxon>Arachnida</taxon>
        <taxon>Acari</taxon>
        <taxon>Parasitiformes</taxon>
        <taxon>Ixodida</taxon>
        <taxon>Ixodoidea</taxon>
        <taxon>Ixodidae</taxon>
        <taxon>Hyalomminae</taxon>
        <taxon>Hyalomma</taxon>
    </lineage>
</organism>
<name>A0ACB7TBZ1_HYAAI</name>
<sequence length="124" mass="13570">MSLSVNTFASDAPSQVRNCNVEVLLRSQFDGNEHIVESIAMPVICHDIPATAMESSFAAKLREKRFQLADEETLPRGSGEKGISMLIGSDQLWKILSGDIIRSMEVAGLVAVKTTLGWTLHKIL</sequence>
<dbReference type="Proteomes" id="UP000821845">
    <property type="component" value="Chromosome 1"/>
</dbReference>
<dbReference type="EMBL" id="CM023481">
    <property type="protein sequence ID" value="KAH6943827.1"/>
    <property type="molecule type" value="Genomic_DNA"/>
</dbReference>
<proteinExistence type="predicted"/>
<gene>
    <name evidence="1" type="ORF">HPB50_000121</name>
</gene>
<reference evidence="1" key="1">
    <citation type="submission" date="2020-05" db="EMBL/GenBank/DDBJ databases">
        <title>Large-scale comparative analyses of tick genomes elucidate their genetic diversity and vector capacities.</title>
        <authorList>
            <person name="Jia N."/>
            <person name="Wang J."/>
            <person name="Shi W."/>
            <person name="Du L."/>
            <person name="Sun Y."/>
            <person name="Zhan W."/>
            <person name="Jiang J."/>
            <person name="Wang Q."/>
            <person name="Zhang B."/>
            <person name="Ji P."/>
            <person name="Sakyi L.B."/>
            <person name="Cui X."/>
            <person name="Yuan T."/>
            <person name="Jiang B."/>
            <person name="Yang W."/>
            <person name="Lam T.T.-Y."/>
            <person name="Chang Q."/>
            <person name="Ding S."/>
            <person name="Wang X."/>
            <person name="Zhu J."/>
            <person name="Ruan X."/>
            <person name="Zhao L."/>
            <person name="Wei J."/>
            <person name="Que T."/>
            <person name="Du C."/>
            <person name="Cheng J."/>
            <person name="Dai P."/>
            <person name="Han X."/>
            <person name="Huang E."/>
            <person name="Gao Y."/>
            <person name="Liu J."/>
            <person name="Shao H."/>
            <person name="Ye R."/>
            <person name="Li L."/>
            <person name="Wei W."/>
            <person name="Wang X."/>
            <person name="Wang C."/>
            <person name="Yang T."/>
            <person name="Huo Q."/>
            <person name="Li W."/>
            <person name="Guo W."/>
            <person name="Chen H."/>
            <person name="Zhou L."/>
            <person name="Ni X."/>
            <person name="Tian J."/>
            <person name="Zhou Y."/>
            <person name="Sheng Y."/>
            <person name="Liu T."/>
            <person name="Pan Y."/>
            <person name="Xia L."/>
            <person name="Li J."/>
            <person name="Zhao F."/>
            <person name="Cao W."/>
        </authorList>
    </citation>
    <scope>NUCLEOTIDE SEQUENCE</scope>
    <source>
        <strain evidence="1">Hyas-2018</strain>
    </source>
</reference>
<accession>A0ACB7TBZ1</accession>
<evidence type="ECO:0000313" key="2">
    <source>
        <dbReference type="Proteomes" id="UP000821845"/>
    </source>
</evidence>
<keyword evidence="2" id="KW-1185">Reference proteome</keyword>
<evidence type="ECO:0000313" key="1">
    <source>
        <dbReference type="EMBL" id="KAH6943827.1"/>
    </source>
</evidence>
<comment type="caution">
    <text evidence="1">The sequence shown here is derived from an EMBL/GenBank/DDBJ whole genome shotgun (WGS) entry which is preliminary data.</text>
</comment>